<sequence>MEKTRDDLDDKEARKRSFQEGHPITSELRSREIKKDKPRGPQKMDKAMFKPRWHGQEVRWPRIYHGKDKVARKRSFQKYHPITSELRSREIKGLKSSELESINHALKRARGDGYNSEYLRHTSNLGPRNSLSFYGHYTAHRLENLPATFSFKYIQDKMGVTSVKDKIRKARLRWFGHVQRRCTDVLCRGVRG</sequence>
<evidence type="ECO:0000313" key="3">
    <source>
        <dbReference type="Proteomes" id="UP001291623"/>
    </source>
</evidence>
<proteinExistence type="predicted"/>
<gene>
    <name evidence="2" type="ORF">RND71_030658</name>
</gene>
<comment type="caution">
    <text evidence="2">The sequence shown here is derived from an EMBL/GenBank/DDBJ whole genome shotgun (WGS) entry which is preliminary data.</text>
</comment>
<evidence type="ECO:0000256" key="1">
    <source>
        <dbReference type="SAM" id="MobiDB-lite"/>
    </source>
</evidence>
<keyword evidence="3" id="KW-1185">Reference proteome</keyword>
<organism evidence="2 3">
    <name type="scientific">Anisodus tanguticus</name>
    <dbReference type="NCBI Taxonomy" id="243964"/>
    <lineage>
        <taxon>Eukaryota</taxon>
        <taxon>Viridiplantae</taxon>
        <taxon>Streptophyta</taxon>
        <taxon>Embryophyta</taxon>
        <taxon>Tracheophyta</taxon>
        <taxon>Spermatophyta</taxon>
        <taxon>Magnoliopsida</taxon>
        <taxon>eudicotyledons</taxon>
        <taxon>Gunneridae</taxon>
        <taxon>Pentapetalae</taxon>
        <taxon>asterids</taxon>
        <taxon>lamiids</taxon>
        <taxon>Solanales</taxon>
        <taxon>Solanaceae</taxon>
        <taxon>Solanoideae</taxon>
        <taxon>Hyoscyameae</taxon>
        <taxon>Anisodus</taxon>
    </lineage>
</organism>
<feature type="compositionally biased region" description="Basic and acidic residues" evidence="1">
    <location>
        <begin position="1"/>
        <end position="19"/>
    </location>
</feature>
<name>A0AAE1RGU4_9SOLA</name>
<dbReference type="AlphaFoldDB" id="A0AAE1RGU4"/>
<dbReference type="Proteomes" id="UP001291623">
    <property type="component" value="Unassembled WGS sequence"/>
</dbReference>
<reference evidence="2" key="1">
    <citation type="submission" date="2023-12" db="EMBL/GenBank/DDBJ databases">
        <title>Genome assembly of Anisodus tanguticus.</title>
        <authorList>
            <person name="Wang Y.-J."/>
        </authorList>
    </citation>
    <scope>NUCLEOTIDE SEQUENCE</scope>
    <source>
        <strain evidence="2">KB-2021</strain>
        <tissue evidence="2">Leaf</tissue>
    </source>
</reference>
<feature type="region of interest" description="Disordered" evidence="1">
    <location>
        <begin position="1"/>
        <end position="45"/>
    </location>
</feature>
<protein>
    <submittedName>
        <fullName evidence="2">Uncharacterized protein</fullName>
    </submittedName>
</protein>
<accession>A0AAE1RGU4</accession>
<evidence type="ECO:0000313" key="2">
    <source>
        <dbReference type="EMBL" id="KAK4351345.1"/>
    </source>
</evidence>
<feature type="compositionally biased region" description="Basic and acidic residues" evidence="1">
    <location>
        <begin position="28"/>
        <end position="45"/>
    </location>
</feature>
<dbReference type="EMBL" id="JAVYJV010000016">
    <property type="protein sequence ID" value="KAK4351345.1"/>
    <property type="molecule type" value="Genomic_DNA"/>
</dbReference>